<comment type="caution">
    <text evidence="1">The sequence shown here is derived from an EMBL/GenBank/DDBJ whole genome shotgun (WGS) entry which is preliminary data.</text>
</comment>
<accession>A0A853F3S6</accession>
<sequence>MKRRNALSGKVTGIGTLTITKIEFLEGSTVGTAITSRITSCCSWQHLDTRTFCYAI</sequence>
<dbReference type="AlphaFoldDB" id="A0A853F3S6"/>
<proteinExistence type="predicted"/>
<name>A0A853F3S6_9GAMM</name>
<gene>
    <name evidence="1" type="ORF">H0A76_00285</name>
</gene>
<evidence type="ECO:0000313" key="2">
    <source>
        <dbReference type="Proteomes" id="UP000568751"/>
    </source>
</evidence>
<dbReference type="EMBL" id="JACCHT010000001">
    <property type="protein sequence ID" value="NYT26475.1"/>
    <property type="molecule type" value="Genomic_DNA"/>
</dbReference>
<evidence type="ECO:0000313" key="1">
    <source>
        <dbReference type="EMBL" id="NYT26475.1"/>
    </source>
</evidence>
<protein>
    <submittedName>
        <fullName evidence="1">Uncharacterized protein</fullName>
    </submittedName>
</protein>
<reference evidence="1 2" key="1">
    <citation type="submission" date="2020-05" db="EMBL/GenBank/DDBJ databases">
        <title>Horizontal transmission and recombination maintain forever young bacterial symbiont genomes.</title>
        <authorList>
            <person name="Russell S.L."/>
            <person name="Pepper-Tunick E."/>
            <person name="Svedberg J."/>
            <person name="Byrne A."/>
            <person name="Ruelas Castillo J."/>
            <person name="Vollmers C."/>
            <person name="Beinart R.A."/>
            <person name="Corbett-Detig R."/>
        </authorList>
    </citation>
    <scope>NUCLEOTIDE SEQUENCE [LARGE SCALE GENOMIC DNA]</scope>
    <source>
        <strain evidence="1">455</strain>
    </source>
</reference>
<dbReference type="Proteomes" id="UP000568751">
    <property type="component" value="Unassembled WGS sequence"/>
</dbReference>
<organism evidence="1 2">
    <name type="scientific">Candidatus Thiodubiliella endoseptemdiera</name>
    <dbReference type="NCBI Taxonomy" id="2738886"/>
    <lineage>
        <taxon>Bacteria</taxon>
        <taxon>Pseudomonadati</taxon>
        <taxon>Pseudomonadota</taxon>
        <taxon>Gammaproteobacteria</taxon>
        <taxon>Candidatus Pseudothioglobaceae</taxon>
        <taxon>Candidatus Thiodubiliella</taxon>
    </lineage>
</organism>